<dbReference type="InterPro" id="IPR027417">
    <property type="entry name" value="P-loop_NTPase"/>
</dbReference>
<gene>
    <name evidence="3" type="ORF">AVDCRST_MAG18-4843</name>
</gene>
<dbReference type="Gene3D" id="3.40.50.300">
    <property type="entry name" value="P-loop containing nucleotide triphosphate hydrolases"/>
    <property type="match status" value="1"/>
</dbReference>
<dbReference type="Pfam" id="PF07931">
    <property type="entry name" value="CPT"/>
    <property type="match status" value="1"/>
</dbReference>
<dbReference type="PIRSF" id="PIRSF007531">
    <property type="entry name" value="CPT"/>
    <property type="match status" value="1"/>
</dbReference>
<evidence type="ECO:0008006" key="4">
    <source>
        <dbReference type="Google" id="ProtNLM"/>
    </source>
</evidence>
<evidence type="ECO:0000313" key="3">
    <source>
        <dbReference type="EMBL" id="CAA9590015.1"/>
    </source>
</evidence>
<accession>A0A6J4VWC0</accession>
<dbReference type="GO" id="GO:0016740">
    <property type="term" value="F:transferase activity"/>
    <property type="evidence" value="ECO:0007669"/>
    <property type="project" value="InterPro"/>
</dbReference>
<evidence type="ECO:0000256" key="1">
    <source>
        <dbReference type="PIRSR" id="PIRSR007531-1"/>
    </source>
</evidence>
<proteinExistence type="predicted"/>
<feature type="binding site" evidence="2">
    <location>
        <begin position="20"/>
        <end position="27"/>
    </location>
    <ligand>
        <name>ATP</name>
        <dbReference type="ChEBI" id="CHEBI:30616"/>
    </ligand>
</feature>
<dbReference type="EMBL" id="CADCWN010000388">
    <property type="protein sequence ID" value="CAA9590015.1"/>
    <property type="molecule type" value="Genomic_DNA"/>
</dbReference>
<name>A0A6J4VWC0_9BACT</name>
<protein>
    <recommendedName>
        <fullName evidence="4">Chloramphenicol 3-O phosphotransferase</fullName>
    </recommendedName>
</protein>
<dbReference type="AlphaFoldDB" id="A0A6J4VWC0"/>
<feature type="active site" evidence="1">
    <location>
        <position position="47"/>
    </location>
</feature>
<reference evidence="3" key="1">
    <citation type="submission" date="2020-02" db="EMBL/GenBank/DDBJ databases">
        <authorList>
            <person name="Meier V. D."/>
        </authorList>
    </citation>
    <scope>NUCLEOTIDE SEQUENCE</scope>
    <source>
        <strain evidence="3">AVDCRST_MAG18</strain>
    </source>
</reference>
<organism evidence="3">
    <name type="scientific">uncultured Thermomicrobiales bacterium</name>
    <dbReference type="NCBI Taxonomy" id="1645740"/>
    <lineage>
        <taxon>Bacteria</taxon>
        <taxon>Pseudomonadati</taxon>
        <taxon>Thermomicrobiota</taxon>
        <taxon>Thermomicrobia</taxon>
        <taxon>Thermomicrobiales</taxon>
        <taxon>environmental samples</taxon>
    </lineage>
</organism>
<evidence type="ECO:0000256" key="2">
    <source>
        <dbReference type="PIRSR" id="PIRSR007531-2"/>
    </source>
</evidence>
<dbReference type="GO" id="GO:0005524">
    <property type="term" value="F:ATP binding"/>
    <property type="evidence" value="ECO:0007669"/>
    <property type="project" value="InterPro"/>
</dbReference>
<dbReference type="SUPFAM" id="SSF52540">
    <property type="entry name" value="P-loop containing nucleoside triphosphate hydrolases"/>
    <property type="match status" value="1"/>
</dbReference>
<sequence length="226" mass="24648">MDCNSGGTSAPTGNIIYLNGTSSAGKSSLAGALQAMLADPYLHFSLDRFNGMFPARYVSVQSFEEPIPPLASEGIVLRHEWVDDQLRLDAAMGPVARRFIAGMRQCVRALALAGNHVIVDDVLCGREFLAECVAALDGLPVAFIEVHCPLPEVARRERERGDRLLGLAAWQLPRIREDAVYDLTVDTGRDSPEECARRVARLLAAPPHPSAFERLRQSLAGESRGR</sequence>
<dbReference type="InterPro" id="IPR012853">
    <property type="entry name" value="CPT"/>
</dbReference>